<protein>
    <submittedName>
        <fullName evidence="1">Uncharacterized protein</fullName>
    </submittedName>
</protein>
<dbReference type="EMBL" id="MU155196">
    <property type="protein sequence ID" value="KAF9480339.1"/>
    <property type="molecule type" value="Genomic_DNA"/>
</dbReference>
<dbReference type="AlphaFoldDB" id="A0A9P6D1F8"/>
<evidence type="ECO:0000313" key="2">
    <source>
        <dbReference type="Proteomes" id="UP000807469"/>
    </source>
</evidence>
<gene>
    <name evidence="1" type="ORF">BDN70DRAFT_931808</name>
</gene>
<organism evidence="1 2">
    <name type="scientific">Pholiota conissans</name>
    <dbReference type="NCBI Taxonomy" id="109636"/>
    <lineage>
        <taxon>Eukaryota</taxon>
        <taxon>Fungi</taxon>
        <taxon>Dikarya</taxon>
        <taxon>Basidiomycota</taxon>
        <taxon>Agaricomycotina</taxon>
        <taxon>Agaricomycetes</taxon>
        <taxon>Agaricomycetidae</taxon>
        <taxon>Agaricales</taxon>
        <taxon>Agaricineae</taxon>
        <taxon>Strophariaceae</taxon>
        <taxon>Pholiota</taxon>
    </lineage>
</organism>
<reference evidence="1" key="1">
    <citation type="submission" date="2020-11" db="EMBL/GenBank/DDBJ databases">
        <authorList>
            <consortium name="DOE Joint Genome Institute"/>
            <person name="Ahrendt S."/>
            <person name="Riley R."/>
            <person name="Andreopoulos W."/>
            <person name="Labutti K."/>
            <person name="Pangilinan J."/>
            <person name="Ruiz-Duenas F.J."/>
            <person name="Barrasa J.M."/>
            <person name="Sanchez-Garcia M."/>
            <person name="Camarero S."/>
            <person name="Miyauchi S."/>
            <person name="Serrano A."/>
            <person name="Linde D."/>
            <person name="Babiker R."/>
            <person name="Drula E."/>
            <person name="Ayuso-Fernandez I."/>
            <person name="Pacheco R."/>
            <person name="Padilla G."/>
            <person name="Ferreira P."/>
            <person name="Barriuso J."/>
            <person name="Kellner H."/>
            <person name="Castanera R."/>
            <person name="Alfaro M."/>
            <person name="Ramirez L."/>
            <person name="Pisabarro A.G."/>
            <person name="Kuo A."/>
            <person name="Tritt A."/>
            <person name="Lipzen A."/>
            <person name="He G."/>
            <person name="Yan M."/>
            <person name="Ng V."/>
            <person name="Cullen D."/>
            <person name="Martin F."/>
            <person name="Rosso M.-N."/>
            <person name="Henrissat B."/>
            <person name="Hibbett D."/>
            <person name="Martinez A.T."/>
            <person name="Grigoriev I.V."/>
        </authorList>
    </citation>
    <scope>NUCLEOTIDE SEQUENCE</scope>
    <source>
        <strain evidence="1">CIRM-BRFM 674</strain>
    </source>
</reference>
<sequence>MDSPLDQAAVMRAHRSAYIYHPYSRSEDGSIGPMDEIVILPTHSSEKDALRLSSVSLASHDFFFDSTRSSPIPNDEHDNLISTRFVPSDIDFFANQEKFRDPFNTREELYQERTASNHSGDDEVEPYSFLSDFDSDSEFEMDDDIRSASPSICATARKVKITPLRAVRRSVRRSSFPEAQRVRTSTFGDFSFTQHAPNTYSPARSLAHKLSIDNLKRMISPWRASETVDPVTPSPVLSTASSERSSFSRTLGDITVIELHDVTQEAIQLAAMMSSRWKFEPVVELPVQQEGKSTATRLTPGFFRRRSC</sequence>
<dbReference type="Proteomes" id="UP000807469">
    <property type="component" value="Unassembled WGS sequence"/>
</dbReference>
<comment type="caution">
    <text evidence="1">The sequence shown here is derived from an EMBL/GenBank/DDBJ whole genome shotgun (WGS) entry which is preliminary data.</text>
</comment>
<dbReference type="OrthoDB" id="3110026at2759"/>
<accession>A0A9P6D1F8</accession>
<keyword evidence="2" id="KW-1185">Reference proteome</keyword>
<evidence type="ECO:0000313" key="1">
    <source>
        <dbReference type="EMBL" id="KAF9480339.1"/>
    </source>
</evidence>
<proteinExistence type="predicted"/>
<name>A0A9P6D1F8_9AGAR</name>